<evidence type="ECO:0000256" key="9">
    <source>
        <dbReference type="PROSITE-ProRule" id="PRU10141"/>
    </source>
</evidence>
<feature type="region of interest" description="Disordered" evidence="10">
    <location>
        <begin position="669"/>
        <end position="745"/>
    </location>
</feature>
<keyword evidence="3" id="KW-0808">Transferase</keyword>
<dbReference type="InParanoid" id="I2H5H4"/>
<dbReference type="GeneID" id="14496735"/>
<dbReference type="EC" id="2.7.11.1" evidence="1"/>
<feature type="domain" description="Protein kinase" evidence="11">
    <location>
        <begin position="353"/>
        <end position="627"/>
    </location>
</feature>
<dbReference type="RefSeq" id="XP_004181145.1">
    <property type="nucleotide sequence ID" value="XM_004181097.1"/>
</dbReference>
<dbReference type="STRING" id="1071380.I2H5H4"/>
<gene>
    <name evidence="12" type="primary">TBLA0F00820</name>
    <name evidence="12" type="ORF">TBLA_0F00820</name>
</gene>
<evidence type="ECO:0000256" key="7">
    <source>
        <dbReference type="ARBA" id="ARBA00047899"/>
    </source>
</evidence>
<evidence type="ECO:0000256" key="2">
    <source>
        <dbReference type="ARBA" id="ARBA00022527"/>
    </source>
</evidence>
<dbReference type="AlphaFoldDB" id="I2H5H4"/>
<dbReference type="InterPro" id="IPR008271">
    <property type="entry name" value="Ser/Thr_kinase_AS"/>
</dbReference>
<feature type="compositionally biased region" description="Low complexity" evidence="10">
    <location>
        <begin position="123"/>
        <end position="134"/>
    </location>
</feature>
<dbReference type="GO" id="GO:0004674">
    <property type="term" value="F:protein serine/threonine kinase activity"/>
    <property type="evidence" value="ECO:0007669"/>
    <property type="project" value="UniProtKB-KW"/>
</dbReference>
<reference evidence="12 13" key="1">
    <citation type="journal article" date="2011" name="Proc. Natl. Acad. Sci. U.S.A.">
        <title>Evolutionary erosion of yeast sex chromosomes by mating-type switching accidents.</title>
        <authorList>
            <person name="Gordon J.L."/>
            <person name="Armisen D."/>
            <person name="Proux-Wera E."/>
            <person name="Oheigeartaigh S.S."/>
            <person name="Byrne K.P."/>
            <person name="Wolfe K.H."/>
        </authorList>
    </citation>
    <scope>NUCLEOTIDE SEQUENCE [LARGE SCALE GENOMIC DNA]</scope>
    <source>
        <strain evidence="13">ATCC 34711 / CBS 6284 / DSM 70876 / NBRC 10599 / NRRL Y-10934 / UCD 77-7</strain>
    </source>
</reference>
<evidence type="ECO:0000313" key="13">
    <source>
        <dbReference type="Proteomes" id="UP000002866"/>
    </source>
</evidence>
<name>I2H5H4_HENB6</name>
<keyword evidence="13" id="KW-1185">Reference proteome</keyword>
<dbReference type="Proteomes" id="UP000002866">
    <property type="component" value="Chromosome 6"/>
</dbReference>
<evidence type="ECO:0000259" key="11">
    <source>
        <dbReference type="PROSITE" id="PS50011"/>
    </source>
</evidence>
<feature type="region of interest" description="Disordered" evidence="10">
    <location>
        <begin position="285"/>
        <end position="316"/>
    </location>
</feature>
<accession>I2H5H4</accession>
<dbReference type="GO" id="GO:0005935">
    <property type="term" value="C:cellular bud neck"/>
    <property type="evidence" value="ECO:0007669"/>
    <property type="project" value="EnsemblFungi"/>
</dbReference>
<dbReference type="OrthoDB" id="6513151at2759"/>
<evidence type="ECO:0000256" key="4">
    <source>
        <dbReference type="ARBA" id="ARBA00022741"/>
    </source>
</evidence>
<evidence type="ECO:0000256" key="6">
    <source>
        <dbReference type="ARBA" id="ARBA00022840"/>
    </source>
</evidence>
<dbReference type="GO" id="GO:0071944">
    <property type="term" value="C:cell periphery"/>
    <property type="evidence" value="ECO:0007669"/>
    <property type="project" value="EnsemblFungi"/>
</dbReference>
<evidence type="ECO:0000256" key="3">
    <source>
        <dbReference type="ARBA" id="ARBA00022679"/>
    </source>
</evidence>
<feature type="compositionally biased region" description="Basic residues" evidence="10">
    <location>
        <begin position="135"/>
        <end position="147"/>
    </location>
</feature>
<dbReference type="eggNOG" id="KOG0590">
    <property type="taxonomic scope" value="Eukaryota"/>
</dbReference>
<comment type="catalytic activity">
    <reaction evidence="8">
        <text>L-seryl-[protein] + ATP = O-phospho-L-seryl-[protein] + ADP + H(+)</text>
        <dbReference type="Rhea" id="RHEA:17989"/>
        <dbReference type="Rhea" id="RHEA-COMP:9863"/>
        <dbReference type="Rhea" id="RHEA-COMP:11604"/>
        <dbReference type="ChEBI" id="CHEBI:15378"/>
        <dbReference type="ChEBI" id="CHEBI:29999"/>
        <dbReference type="ChEBI" id="CHEBI:30616"/>
        <dbReference type="ChEBI" id="CHEBI:83421"/>
        <dbReference type="ChEBI" id="CHEBI:456216"/>
        <dbReference type="EC" id="2.7.11.1"/>
    </reaction>
</comment>
<feature type="compositionally biased region" description="Polar residues" evidence="10">
    <location>
        <begin position="12"/>
        <end position="27"/>
    </location>
</feature>
<dbReference type="GO" id="GO:0005524">
    <property type="term" value="F:ATP binding"/>
    <property type="evidence" value="ECO:0007669"/>
    <property type="project" value="UniProtKB-UniRule"/>
</dbReference>
<dbReference type="InterPro" id="IPR011009">
    <property type="entry name" value="Kinase-like_dom_sf"/>
</dbReference>
<evidence type="ECO:0000256" key="5">
    <source>
        <dbReference type="ARBA" id="ARBA00022777"/>
    </source>
</evidence>
<protein>
    <recommendedName>
        <fullName evidence="1">non-specific serine/threonine protein kinase</fullName>
        <ecNumber evidence="1">2.7.11.1</ecNumber>
    </recommendedName>
</protein>
<feature type="compositionally biased region" description="Basic and acidic residues" evidence="10">
    <location>
        <begin position="291"/>
        <end position="316"/>
    </location>
</feature>
<dbReference type="PROSITE" id="PS50011">
    <property type="entry name" value="PROTEIN_KINASE_DOM"/>
    <property type="match status" value="1"/>
</dbReference>
<feature type="compositionally biased region" description="Polar residues" evidence="10">
    <location>
        <begin position="48"/>
        <end position="58"/>
    </location>
</feature>
<sequence length="745" mass="83988">MGEHKLSKKTSDTPTTVIHSESGSSGNNHDRNNSNDKRNKSFHLPKLFTSNNTNSSVAEKSAVSPGTGQHGGHDFLGYLLSPKRSNPSSSSDDTTKEGTDSNSNNTSGHNTKPSSGSGFFNVNRSRSNSTSSRHSNTKIKNNNKSRHSSNDSGISKVENGKVTPVTSGPRETQIPPHSVPITTVLTHKEFDLKRLRDPNSHVHIVNRLQKQIENYQFGTEDDPIPANEDDLTLRTIKTSYNDAADETLKPVKPEQAKGQSLTRFIKKTMQVPLELNPVNLGRVLQSQNSDSSKHPKPDSHNVNEKPNNKMTDKEKEKTINNGFYVSIDKDSNLIFRDLKEKDQFQKLANKFGIVRGKKLGEGASGSVSIIKKNDSKTYAVKTFRLHVSGSKQNITRAGQLAFSRKVTKEYCIGAALHHFNIIDTYDMLQDSGLYLVCMEFAPYDFFNLVMSELFTKHEVYCYLKQLVRGVNFMHSQGIAHRDLKLDNCVVNSDGILKIIDFGSAVIFKNPNEDKLILARGVVGSDPYLAPELLIRDKYDPRAADVWSIGIIFYCMYLRRFPWRAPKENLESFRNFCSKPDSPDDINKGPNKLLIYLPHRSRNLIGRMLDLEPSRRIKTSEIIQDKWYRTIESCKYDSEDRLVKIPRNHIHHLVTEEQLLLLEKRRTEAKNKAKNITTPHMSELPSTSKSTSEGHKSYTFGKNSISEPEDINNTKEATIPRVVHENIEGANDKDNTNKRKISPLNT</sequence>
<dbReference type="Gene3D" id="1.10.510.10">
    <property type="entry name" value="Transferase(Phosphotransferase) domain 1"/>
    <property type="match status" value="1"/>
</dbReference>
<dbReference type="Pfam" id="PF00069">
    <property type="entry name" value="Pkinase"/>
    <property type="match status" value="1"/>
</dbReference>
<dbReference type="HOGENOM" id="CLU_000288_82_3_1"/>
<comment type="catalytic activity">
    <reaction evidence="7">
        <text>L-threonyl-[protein] + ATP = O-phospho-L-threonyl-[protein] + ADP + H(+)</text>
        <dbReference type="Rhea" id="RHEA:46608"/>
        <dbReference type="Rhea" id="RHEA-COMP:11060"/>
        <dbReference type="Rhea" id="RHEA-COMP:11605"/>
        <dbReference type="ChEBI" id="CHEBI:15378"/>
        <dbReference type="ChEBI" id="CHEBI:30013"/>
        <dbReference type="ChEBI" id="CHEBI:30616"/>
        <dbReference type="ChEBI" id="CHEBI:61977"/>
        <dbReference type="ChEBI" id="CHEBI:456216"/>
        <dbReference type="EC" id="2.7.11.1"/>
    </reaction>
</comment>
<keyword evidence="5" id="KW-0418">Kinase</keyword>
<feature type="compositionally biased region" description="Basic and acidic residues" evidence="10">
    <location>
        <begin position="28"/>
        <end position="39"/>
    </location>
</feature>
<feature type="compositionally biased region" description="Basic and acidic residues" evidence="10">
    <location>
        <begin position="721"/>
        <end position="736"/>
    </location>
</feature>
<evidence type="ECO:0000256" key="8">
    <source>
        <dbReference type="ARBA" id="ARBA00048679"/>
    </source>
</evidence>
<dbReference type="EMBL" id="HE806321">
    <property type="protein sequence ID" value="CCH61626.1"/>
    <property type="molecule type" value="Genomic_DNA"/>
</dbReference>
<proteinExistence type="predicted"/>
<feature type="compositionally biased region" description="Polar residues" evidence="10">
    <location>
        <begin position="100"/>
        <end position="122"/>
    </location>
</feature>
<dbReference type="PROSITE" id="PS00108">
    <property type="entry name" value="PROTEIN_KINASE_ST"/>
    <property type="match status" value="1"/>
</dbReference>
<evidence type="ECO:0000256" key="1">
    <source>
        <dbReference type="ARBA" id="ARBA00012513"/>
    </source>
</evidence>
<dbReference type="FunCoup" id="I2H5H4">
    <property type="interactions" value="242"/>
</dbReference>
<evidence type="ECO:0000313" key="12">
    <source>
        <dbReference type="EMBL" id="CCH61626.1"/>
    </source>
</evidence>
<dbReference type="SMART" id="SM00220">
    <property type="entry name" value="S_TKc"/>
    <property type="match status" value="1"/>
</dbReference>
<keyword evidence="2" id="KW-0723">Serine/threonine-protein kinase</keyword>
<dbReference type="GO" id="GO:0005829">
    <property type="term" value="C:cytosol"/>
    <property type="evidence" value="ECO:0007669"/>
    <property type="project" value="TreeGrafter"/>
</dbReference>
<keyword evidence="4 9" id="KW-0547">Nucleotide-binding</keyword>
<feature type="binding site" evidence="9">
    <location>
        <position position="381"/>
    </location>
    <ligand>
        <name>ATP</name>
        <dbReference type="ChEBI" id="CHEBI:30616"/>
    </ligand>
</feature>
<feature type="compositionally biased region" description="Basic and acidic residues" evidence="10">
    <location>
        <begin position="1"/>
        <end position="11"/>
    </location>
</feature>
<evidence type="ECO:0000256" key="10">
    <source>
        <dbReference type="SAM" id="MobiDB-lite"/>
    </source>
</evidence>
<organism evidence="12 13">
    <name type="scientific">Henningerozyma blattae (strain ATCC 34711 / CBS 6284 / DSM 70876 / NBRC 10599 / NRRL Y-10934 / UCD 77-7)</name>
    <name type="common">Yeast</name>
    <name type="synonym">Tetrapisispora blattae</name>
    <dbReference type="NCBI Taxonomy" id="1071380"/>
    <lineage>
        <taxon>Eukaryota</taxon>
        <taxon>Fungi</taxon>
        <taxon>Dikarya</taxon>
        <taxon>Ascomycota</taxon>
        <taxon>Saccharomycotina</taxon>
        <taxon>Saccharomycetes</taxon>
        <taxon>Saccharomycetales</taxon>
        <taxon>Saccharomycetaceae</taxon>
        <taxon>Henningerozyma</taxon>
    </lineage>
</organism>
<dbReference type="PROSITE" id="PS00107">
    <property type="entry name" value="PROTEIN_KINASE_ATP"/>
    <property type="match status" value="1"/>
</dbReference>
<dbReference type="PANTHER" id="PTHR24343">
    <property type="entry name" value="SERINE/THREONINE KINASE"/>
    <property type="match status" value="1"/>
</dbReference>
<feature type="compositionally biased region" description="Polar residues" evidence="10">
    <location>
        <begin position="673"/>
        <end position="690"/>
    </location>
</feature>
<dbReference type="InterPro" id="IPR000719">
    <property type="entry name" value="Prot_kinase_dom"/>
</dbReference>
<dbReference type="KEGG" id="tbl:TBLA_0F00820"/>
<feature type="compositionally biased region" description="Low complexity" evidence="10">
    <location>
        <begin position="79"/>
        <end position="92"/>
    </location>
</feature>
<dbReference type="PANTHER" id="PTHR24343:SF515">
    <property type="entry name" value="SERINE_THREONINE-PROTEIN KINASE RTK1-RELATED"/>
    <property type="match status" value="1"/>
</dbReference>
<keyword evidence="6 9" id="KW-0067">ATP-binding</keyword>
<feature type="region of interest" description="Disordered" evidence="10">
    <location>
        <begin position="1"/>
        <end position="180"/>
    </location>
</feature>
<dbReference type="InterPro" id="IPR017441">
    <property type="entry name" value="Protein_kinase_ATP_BS"/>
</dbReference>
<dbReference type="SUPFAM" id="SSF56112">
    <property type="entry name" value="Protein kinase-like (PK-like)"/>
    <property type="match status" value="1"/>
</dbReference>